<keyword evidence="2" id="KW-0012">Acyltransferase</keyword>
<sequence>MSDWNAASGLLVRAGRETDAPLLPDVERSAAQAFLQVPGLEWIAADAVMSEAEHRAAIRGGVSWVAEISGELVGFAVATDAGEALHLDELSVCFDAQGRGVGAALMQKVIDVAVLLERTSITLTTFRDLPFNEKFYARFGFLTLTQDRLSARLHNLLTEEAERGLPPDQRCAMSLRLG</sequence>
<dbReference type="EMBL" id="JAFVMF010000012">
    <property type="protein sequence ID" value="MBO1360556.1"/>
    <property type="molecule type" value="Genomic_DNA"/>
</dbReference>
<dbReference type="InterPro" id="IPR000182">
    <property type="entry name" value="GNAT_dom"/>
</dbReference>
<protein>
    <submittedName>
        <fullName evidence="4">GNAT family N-acetyltransferase</fullName>
    </submittedName>
</protein>
<dbReference type="PANTHER" id="PTHR43800:SF1">
    <property type="entry name" value="PEPTIDYL-LYSINE N-ACETYLTRANSFERASE YJAB"/>
    <property type="match status" value="1"/>
</dbReference>
<evidence type="ECO:0000313" key="5">
    <source>
        <dbReference type="Proteomes" id="UP000664771"/>
    </source>
</evidence>
<reference evidence="4 5" key="1">
    <citation type="submission" date="2021-03" db="EMBL/GenBank/DDBJ databases">
        <title>The complete genome sequence of Acetobacter sacchari TBRC 11175.</title>
        <authorList>
            <person name="Charoenyingcharoen P."/>
            <person name="Yukphan P."/>
        </authorList>
    </citation>
    <scope>NUCLEOTIDE SEQUENCE [LARGE SCALE GENOMIC DNA]</scope>
    <source>
        <strain evidence="4 5">TBRC 11175</strain>
    </source>
</reference>
<dbReference type="Proteomes" id="UP000664771">
    <property type="component" value="Unassembled WGS sequence"/>
</dbReference>
<keyword evidence="5" id="KW-1185">Reference proteome</keyword>
<dbReference type="PANTHER" id="PTHR43800">
    <property type="entry name" value="PEPTIDYL-LYSINE N-ACETYLTRANSFERASE YJAB"/>
    <property type="match status" value="1"/>
</dbReference>
<dbReference type="RefSeq" id="WP_207881824.1">
    <property type="nucleotide sequence ID" value="NZ_JAFVMF010000012.1"/>
</dbReference>
<dbReference type="Pfam" id="PF00583">
    <property type="entry name" value="Acetyltransf_1"/>
    <property type="match status" value="1"/>
</dbReference>
<gene>
    <name evidence="4" type="ORF">J2D73_12225</name>
</gene>
<feature type="domain" description="N-acetyltransferase" evidence="3">
    <location>
        <begin position="10"/>
        <end position="162"/>
    </location>
</feature>
<dbReference type="CDD" id="cd04301">
    <property type="entry name" value="NAT_SF"/>
    <property type="match status" value="1"/>
</dbReference>
<dbReference type="SUPFAM" id="SSF55729">
    <property type="entry name" value="Acyl-CoA N-acyltransferases (Nat)"/>
    <property type="match status" value="1"/>
</dbReference>
<evidence type="ECO:0000259" key="3">
    <source>
        <dbReference type="PROSITE" id="PS51186"/>
    </source>
</evidence>
<proteinExistence type="predicted"/>
<dbReference type="Gene3D" id="3.40.630.30">
    <property type="match status" value="1"/>
</dbReference>
<comment type="caution">
    <text evidence="4">The sequence shown here is derived from an EMBL/GenBank/DDBJ whole genome shotgun (WGS) entry which is preliminary data.</text>
</comment>
<evidence type="ECO:0000256" key="2">
    <source>
        <dbReference type="ARBA" id="ARBA00023315"/>
    </source>
</evidence>
<dbReference type="PROSITE" id="PS51186">
    <property type="entry name" value="GNAT"/>
    <property type="match status" value="1"/>
</dbReference>
<dbReference type="InterPro" id="IPR016181">
    <property type="entry name" value="Acyl_CoA_acyltransferase"/>
</dbReference>
<accession>A0ABS3LXG9</accession>
<evidence type="ECO:0000313" key="4">
    <source>
        <dbReference type="EMBL" id="MBO1360556.1"/>
    </source>
</evidence>
<evidence type="ECO:0000256" key="1">
    <source>
        <dbReference type="ARBA" id="ARBA00022679"/>
    </source>
</evidence>
<organism evidence="4 5">
    <name type="scientific">Acetobacter sacchari</name>
    <dbReference type="NCBI Taxonomy" id="2661687"/>
    <lineage>
        <taxon>Bacteria</taxon>
        <taxon>Pseudomonadati</taxon>
        <taxon>Pseudomonadota</taxon>
        <taxon>Alphaproteobacteria</taxon>
        <taxon>Acetobacterales</taxon>
        <taxon>Acetobacteraceae</taxon>
        <taxon>Acetobacter</taxon>
    </lineage>
</organism>
<name>A0ABS3LXG9_9PROT</name>
<keyword evidence="1" id="KW-0808">Transferase</keyword>